<feature type="signal peptide" evidence="7">
    <location>
        <begin position="1"/>
        <end position="19"/>
    </location>
</feature>
<evidence type="ECO:0000256" key="4">
    <source>
        <dbReference type="ARBA" id="ARBA00023136"/>
    </source>
</evidence>
<dbReference type="PROSITE" id="PS51257">
    <property type="entry name" value="PROKAR_LIPOPROTEIN"/>
    <property type="match status" value="1"/>
</dbReference>
<proteinExistence type="inferred from homology"/>
<dbReference type="EMBL" id="PGTD01000016">
    <property type="protein sequence ID" value="PJE28915.1"/>
    <property type="molecule type" value="Genomic_DNA"/>
</dbReference>
<evidence type="ECO:0000256" key="7">
    <source>
        <dbReference type="SAM" id="SignalP"/>
    </source>
</evidence>
<dbReference type="Proteomes" id="UP000231702">
    <property type="component" value="Unassembled WGS sequence"/>
</dbReference>
<dbReference type="Proteomes" id="UP000231655">
    <property type="component" value="Unassembled WGS sequence"/>
</dbReference>
<dbReference type="EMBL" id="OBEA01000002">
    <property type="protein sequence ID" value="SNY47712.1"/>
    <property type="molecule type" value="Genomic_DNA"/>
</dbReference>
<reference evidence="9 10" key="1">
    <citation type="submission" date="2017-09" db="EMBL/GenBank/DDBJ databases">
        <authorList>
            <person name="Ehlers B."/>
            <person name="Leendertz F.H."/>
        </authorList>
    </citation>
    <scope>NUCLEOTIDE SEQUENCE [LARGE SCALE GENOMIC DNA]</scope>
    <source>
        <strain evidence="9 10">CGMCC 1.12662</strain>
    </source>
</reference>
<keyword evidence="11" id="KW-1185">Reference proteome</keyword>
<evidence type="ECO:0000313" key="10">
    <source>
        <dbReference type="Proteomes" id="UP000231655"/>
    </source>
</evidence>
<dbReference type="Pfam" id="PF08085">
    <property type="entry name" value="Entericidin"/>
    <property type="match status" value="1"/>
</dbReference>
<dbReference type="GO" id="GO:0016020">
    <property type="term" value="C:membrane"/>
    <property type="evidence" value="ECO:0007669"/>
    <property type="project" value="InterPro"/>
</dbReference>
<evidence type="ECO:0000256" key="6">
    <source>
        <dbReference type="ARBA" id="ARBA00023288"/>
    </source>
</evidence>
<keyword evidence="3 7" id="KW-0732">Signal</keyword>
<protein>
    <submittedName>
        <fullName evidence="9">Entericidin B</fullName>
    </submittedName>
    <submittedName>
        <fullName evidence="8">Entericidin, EcnA/B family</fullName>
    </submittedName>
</protein>
<keyword evidence="4" id="KW-0472">Membrane</keyword>
<dbReference type="GO" id="GO:0009636">
    <property type="term" value="P:response to toxic substance"/>
    <property type="evidence" value="ECO:0007669"/>
    <property type="project" value="InterPro"/>
</dbReference>
<dbReference type="InterPro" id="IPR012556">
    <property type="entry name" value="Entericidin"/>
</dbReference>
<evidence type="ECO:0000256" key="1">
    <source>
        <dbReference type="ARBA" id="ARBA00010296"/>
    </source>
</evidence>
<keyword evidence="2" id="KW-1003">Cell membrane</keyword>
<reference evidence="8 11" key="2">
    <citation type="journal article" date="2018" name="Int. J. Syst. Evol. Microbiol.">
        <title>Pseudooceanicola lipolyticus sp. nov., a marine alphaproteobacterium, reclassification of Oceanicola flagellatus as Pseudooceanicola flagellatus comb. nov. and emended description of the genus Pseudooceanicola.</title>
        <authorList>
            <person name="Huang M.-M."/>
            <person name="Guo L.-L."/>
            <person name="Wu Y.-H."/>
            <person name="Lai Q.-L."/>
            <person name="Shao Z.-Z."/>
            <person name="Wang C.-S."/>
            <person name="Wu M."/>
            <person name="Xu X.-W."/>
        </authorList>
    </citation>
    <scope>NUCLEOTIDE SEQUENCE [LARGE SCALE GENOMIC DNA]</scope>
    <source>
        <strain evidence="8 11">Ar-45</strain>
    </source>
</reference>
<evidence type="ECO:0000313" key="8">
    <source>
        <dbReference type="EMBL" id="PJE28915.1"/>
    </source>
</evidence>
<gene>
    <name evidence="8" type="ORF">CVM39_10685</name>
    <name evidence="9" type="ORF">SAMN06297129_1229</name>
</gene>
<sequence length="49" mass="5041">MTRFALRSTALVAALLSLAACETVKGAGEDIQTAGQVIEGEAAETQSEM</sequence>
<evidence type="ECO:0000256" key="3">
    <source>
        <dbReference type="ARBA" id="ARBA00022729"/>
    </source>
</evidence>
<keyword evidence="5" id="KW-0564">Palmitate</keyword>
<accession>A0A285IIB4</accession>
<feature type="chain" id="PRO_5012063470" evidence="7">
    <location>
        <begin position="20"/>
        <end position="49"/>
    </location>
</feature>
<keyword evidence="6" id="KW-0449">Lipoprotein</keyword>
<dbReference type="AlphaFoldDB" id="A0A285IIB4"/>
<comment type="similarity">
    <text evidence="1">Belongs to the EcnA/EcnB lipoprotein family.</text>
</comment>
<evidence type="ECO:0000313" key="11">
    <source>
        <dbReference type="Proteomes" id="UP000231702"/>
    </source>
</evidence>
<organism evidence="9 10">
    <name type="scientific">Pseudooceanicola antarcticus</name>
    <dbReference type="NCBI Taxonomy" id="1247613"/>
    <lineage>
        <taxon>Bacteria</taxon>
        <taxon>Pseudomonadati</taxon>
        <taxon>Pseudomonadota</taxon>
        <taxon>Alphaproteobacteria</taxon>
        <taxon>Rhodobacterales</taxon>
        <taxon>Paracoccaceae</taxon>
        <taxon>Pseudooceanicola</taxon>
    </lineage>
</organism>
<dbReference type="RefSeq" id="WP_097144993.1">
    <property type="nucleotide sequence ID" value="NZ_OBEA01000002.1"/>
</dbReference>
<evidence type="ECO:0000256" key="5">
    <source>
        <dbReference type="ARBA" id="ARBA00023139"/>
    </source>
</evidence>
<evidence type="ECO:0000256" key="2">
    <source>
        <dbReference type="ARBA" id="ARBA00022475"/>
    </source>
</evidence>
<name>A0A285IIB4_9RHOB</name>
<evidence type="ECO:0000313" key="9">
    <source>
        <dbReference type="EMBL" id="SNY47712.1"/>
    </source>
</evidence>